<keyword evidence="9" id="KW-1185">Reference proteome</keyword>
<dbReference type="InterPro" id="IPR011856">
    <property type="entry name" value="tRNA_endonuc-like_dom_sf"/>
</dbReference>
<dbReference type="AlphaFoldDB" id="A0A7H9B4L7"/>
<evidence type="ECO:0000259" key="6">
    <source>
        <dbReference type="Pfam" id="PF01974"/>
    </source>
</evidence>
<reference evidence="8 9" key="1">
    <citation type="submission" date="2020-07" db="EMBL/GenBank/DDBJ databases">
        <title>The yeast mating-type switching endonuclease HO is a domesticated member of an unorthodox homing genetic element family.</title>
        <authorList>
            <person name="Coughlan A.Y."/>
            <person name="Lombardi L."/>
            <person name="Braun-Galleani S."/>
            <person name="Martos A.R."/>
            <person name="Galeote V."/>
            <person name="Bigey F."/>
            <person name="Dequin S."/>
            <person name="Byrne K.P."/>
            <person name="Wolfe K.H."/>
        </authorList>
    </citation>
    <scope>NUCLEOTIDE SEQUENCE [LARGE SCALE GENOMIC DNA]</scope>
    <source>
        <strain evidence="8 9">NRRL Y-6702</strain>
    </source>
</reference>
<dbReference type="EC" id="4.6.1.16" evidence="4"/>
<feature type="active site" evidence="5">
    <location>
        <position position="247"/>
    </location>
</feature>
<evidence type="ECO:0000313" key="8">
    <source>
        <dbReference type="EMBL" id="QLG73304.1"/>
    </source>
</evidence>
<evidence type="ECO:0000313" key="9">
    <source>
        <dbReference type="Proteomes" id="UP000509704"/>
    </source>
</evidence>
<feature type="active site" evidence="5">
    <location>
        <position position="214"/>
    </location>
</feature>
<dbReference type="InterPro" id="IPR006676">
    <property type="entry name" value="tRNA_splic"/>
</dbReference>
<dbReference type="Proteomes" id="UP000509704">
    <property type="component" value="Chromosome 5"/>
</dbReference>
<dbReference type="GO" id="GO:0000213">
    <property type="term" value="F:tRNA-intron lyase activity"/>
    <property type="evidence" value="ECO:0007669"/>
    <property type="project" value="UniProtKB-UniRule"/>
</dbReference>
<comment type="similarity">
    <text evidence="1 4">Belongs to the tRNA-intron endonuclease family.</text>
</comment>
<dbReference type="Gene3D" id="3.40.1350.10">
    <property type="match status" value="1"/>
</dbReference>
<evidence type="ECO:0000256" key="4">
    <source>
        <dbReference type="PIRNR" id="PIRNR017250"/>
    </source>
</evidence>
<dbReference type="CDD" id="cd22363">
    <property type="entry name" value="tRNA-intron_lyase_C"/>
    <property type="match status" value="1"/>
</dbReference>
<evidence type="ECO:0000256" key="2">
    <source>
        <dbReference type="ARBA" id="ARBA00022694"/>
    </source>
</evidence>
<gene>
    <name evidence="8" type="ORF">HG535_0E03880</name>
</gene>
<evidence type="ECO:0000256" key="1">
    <source>
        <dbReference type="ARBA" id="ARBA00008078"/>
    </source>
</evidence>
<dbReference type="PANTHER" id="PTHR13070">
    <property type="entry name" value="TRNA-SPLICING ENDONUCLEASE SUBUNIT SEN34-RELATED"/>
    <property type="match status" value="1"/>
</dbReference>
<dbReference type="InterPro" id="IPR036167">
    <property type="entry name" value="tRNA_intron_Endo_cat-like_sf"/>
</dbReference>
<keyword evidence="2 4" id="KW-0819">tRNA processing</keyword>
<organism evidence="8 9">
    <name type="scientific">Zygotorulaspora mrakii</name>
    <name type="common">Zygosaccharomyces mrakii</name>
    <dbReference type="NCBI Taxonomy" id="42260"/>
    <lineage>
        <taxon>Eukaryota</taxon>
        <taxon>Fungi</taxon>
        <taxon>Dikarya</taxon>
        <taxon>Ascomycota</taxon>
        <taxon>Saccharomycotina</taxon>
        <taxon>Saccharomycetes</taxon>
        <taxon>Saccharomycetales</taxon>
        <taxon>Saccharomycetaceae</taxon>
        <taxon>Zygotorulaspora</taxon>
    </lineage>
</organism>
<dbReference type="GO" id="GO:0000379">
    <property type="term" value="P:tRNA-type intron splice site recognition and cleavage"/>
    <property type="evidence" value="ECO:0007669"/>
    <property type="project" value="UniProtKB-UniRule"/>
</dbReference>
<dbReference type="KEGG" id="zmk:HG535_0E03880"/>
<feature type="active site" evidence="5">
    <location>
        <position position="206"/>
    </location>
</feature>
<evidence type="ECO:0000259" key="7">
    <source>
        <dbReference type="Pfam" id="PF26577"/>
    </source>
</evidence>
<dbReference type="PANTHER" id="PTHR13070:SF0">
    <property type="entry name" value="TRNA-SPLICING ENDONUCLEASE SUBUNIT SEN34"/>
    <property type="match status" value="1"/>
</dbReference>
<dbReference type="InterPro" id="IPR059049">
    <property type="entry name" value="TSEN34_N"/>
</dbReference>
<feature type="domain" description="tRNA intron endonuclease catalytic" evidence="6">
    <location>
        <begin position="179"/>
        <end position="252"/>
    </location>
</feature>
<proteinExistence type="inferred from homology"/>
<dbReference type="GeneID" id="59237046"/>
<dbReference type="InterPro" id="IPR016690">
    <property type="entry name" value="TSEN34"/>
</dbReference>
<feature type="domain" description="TSEN34 N-terminal" evidence="7">
    <location>
        <begin position="18"/>
        <end position="78"/>
    </location>
</feature>
<keyword evidence="3 4" id="KW-0456">Lyase</keyword>
<sequence>MSDIIVNVTLSNLDGNWCVSDGYIFSLEDIKRLRQLGICGVLTGTLGTLAQQNVFLSVPLRLLGEEVLWIITNGHGRLNVTQSSTVPLSLRSTSVREQVRDDNATLIQRSFALQRDTKLKEHLSKTQKYGQTGAVPGDPALFQETPNDSLVLKHTRRDPAAAAALLLASSLLRDQYCHQLDLFSYLKRQNFVVSPGARFGGKYIIYPGDPLRYHSHLIVADTQDYHRDPLDFSAISAGARLATAVKKTWVLNAQIPETREITCFSVEWAGFG</sequence>
<dbReference type="OrthoDB" id="48041at2759"/>
<dbReference type="Pfam" id="PF01974">
    <property type="entry name" value="tRNA_int_endo"/>
    <property type="match status" value="1"/>
</dbReference>
<dbReference type="SUPFAM" id="SSF53032">
    <property type="entry name" value="tRNA-intron endonuclease catalytic domain-like"/>
    <property type="match status" value="1"/>
</dbReference>
<dbReference type="RefSeq" id="XP_037145031.1">
    <property type="nucleotide sequence ID" value="XM_037289136.1"/>
</dbReference>
<dbReference type="NCBIfam" id="TIGR00324">
    <property type="entry name" value="endA"/>
    <property type="match status" value="1"/>
</dbReference>
<dbReference type="EMBL" id="CP058608">
    <property type="protein sequence ID" value="QLG73304.1"/>
    <property type="molecule type" value="Genomic_DNA"/>
</dbReference>
<protein>
    <recommendedName>
        <fullName evidence="4">tRNA-splicing endonuclease subunit Sen34</fullName>
        <ecNumber evidence="4">4.6.1.16</ecNumber>
    </recommendedName>
</protein>
<comment type="function">
    <text evidence="4">Constitutes one of the two catalytic subunit of the tRNA-splicing endonuclease complex, a complex responsible for identification and cleavage of the splice sites in pre-tRNA. It cleaves pre-tRNA at the 5'- and 3'-splice sites to release the intron. The products are an intron and two tRNA half-molecules bearing 2',3'-cyclic phosphate and 5'-OH termini. There are no conserved sequences at the splice sites, but the intron is invariably located at the same site in the gene, placing the splice sites an invariant distance from the constant structural features of the tRNA body.</text>
</comment>
<name>A0A7H9B4L7_ZYGMR</name>
<dbReference type="InterPro" id="IPR006677">
    <property type="entry name" value="tRNA_intron_Endonuc_cat-like"/>
</dbReference>
<evidence type="ECO:0000256" key="3">
    <source>
        <dbReference type="ARBA" id="ARBA00023239"/>
    </source>
</evidence>
<dbReference type="Pfam" id="PF26577">
    <property type="entry name" value="TSEN34_N"/>
    <property type="match status" value="1"/>
</dbReference>
<dbReference type="GO" id="GO:0000214">
    <property type="term" value="C:tRNA-intron endonuclease complex"/>
    <property type="evidence" value="ECO:0007669"/>
    <property type="project" value="UniProtKB-UniRule"/>
</dbReference>
<evidence type="ECO:0000256" key="5">
    <source>
        <dbReference type="PIRSR" id="PIRSR017250-50"/>
    </source>
</evidence>
<dbReference type="PIRSF" id="PIRSF017250">
    <property type="entry name" value="tRNA_splic_SEN34"/>
    <property type="match status" value="1"/>
</dbReference>
<dbReference type="GO" id="GO:0003676">
    <property type="term" value="F:nucleic acid binding"/>
    <property type="evidence" value="ECO:0007669"/>
    <property type="project" value="InterPro"/>
</dbReference>
<accession>A0A7H9B4L7</accession>